<sequence>MVNDDDEWRETEALLGKIVIEWGKAMGLVYSLPKEMGFENFAAIRLGLAQFNSDGLRLAYMRKLIAHEPNLFNDSRDRAEQAMTALKVLADLGPERDALMHGIPVSDYTRDPATKKIVREGAYLIQQRKWDNSRYLKVPYAALDHLNKLKEANENLLRVAKPMLFEAWEEIFGLQIKDEDPNDR</sequence>
<dbReference type="OrthoDB" id="9971652at2"/>
<dbReference type="STRING" id="36856.ATB98_02950"/>
<dbReference type="RefSeq" id="WP_066878094.1">
    <property type="nucleotide sequence ID" value="NZ_LNQB01000092.1"/>
</dbReference>
<gene>
    <name evidence="1" type="ORF">ATB98_02950</name>
</gene>
<accession>A0A178XVP4</accession>
<dbReference type="EMBL" id="LNQB01000092">
    <property type="protein sequence ID" value="OAP39267.1"/>
    <property type="molecule type" value="Genomic_DNA"/>
</dbReference>
<name>A0A178XVP4_SINSA</name>
<proteinExistence type="predicted"/>
<reference evidence="1 2" key="1">
    <citation type="submission" date="2015-11" db="EMBL/GenBank/DDBJ databases">
        <title>Ensifer anhuiense sp. nov., an effective nitrogen fixation bacterium with Glycine soja.</title>
        <authorList>
            <person name="Yan H."/>
            <person name="Chen W."/>
        </authorList>
    </citation>
    <scope>NUCLEOTIDE SEQUENCE [LARGE SCALE GENOMIC DNA]</scope>
    <source>
        <strain evidence="1 2">LMG 7837</strain>
    </source>
</reference>
<comment type="caution">
    <text evidence="1">The sequence shown here is derived from an EMBL/GenBank/DDBJ whole genome shotgun (WGS) entry which is preliminary data.</text>
</comment>
<protein>
    <submittedName>
        <fullName evidence="1">Uncharacterized protein</fullName>
    </submittedName>
</protein>
<evidence type="ECO:0000313" key="2">
    <source>
        <dbReference type="Proteomes" id="UP000078507"/>
    </source>
</evidence>
<dbReference type="Proteomes" id="UP000078507">
    <property type="component" value="Unassembled WGS sequence"/>
</dbReference>
<keyword evidence="2" id="KW-1185">Reference proteome</keyword>
<evidence type="ECO:0000313" key="1">
    <source>
        <dbReference type="EMBL" id="OAP39267.1"/>
    </source>
</evidence>
<organism evidence="1 2">
    <name type="scientific">Sinorhizobium saheli</name>
    <dbReference type="NCBI Taxonomy" id="36856"/>
    <lineage>
        <taxon>Bacteria</taxon>
        <taxon>Pseudomonadati</taxon>
        <taxon>Pseudomonadota</taxon>
        <taxon>Alphaproteobacteria</taxon>
        <taxon>Hyphomicrobiales</taxon>
        <taxon>Rhizobiaceae</taxon>
        <taxon>Sinorhizobium/Ensifer group</taxon>
        <taxon>Sinorhizobium</taxon>
    </lineage>
</organism>
<dbReference type="AlphaFoldDB" id="A0A178XVP4"/>